<feature type="domain" description="Prenyltransferase alpha-alpha toroid" evidence="8">
    <location>
        <begin position="80"/>
        <end position="246"/>
    </location>
</feature>
<dbReference type="GO" id="GO:0005953">
    <property type="term" value="C:CAAX-protein geranylgeranyltransferase complex"/>
    <property type="evidence" value="ECO:0007669"/>
    <property type="project" value="TreeGrafter"/>
</dbReference>
<keyword evidence="5" id="KW-0479">Metal-binding</keyword>
<dbReference type="PANTHER" id="PTHR11774">
    <property type="entry name" value="GERANYLGERANYL TRANSFERASE TYPE BETA SUBUNIT"/>
    <property type="match status" value="1"/>
</dbReference>
<dbReference type="Pfam" id="PF00432">
    <property type="entry name" value="Prenyltrans"/>
    <property type="match status" value="2"/>
</dbReference>
<organism evidence="9 10">
    <name type="scientific">Ophiocordyceps camponoti-rufipedis</name>
    <dbReference type="NCBI Taxonomy" id="2004952"/>
    <lineage>
        <taxon>Eukaryota</taxon>
        <taxon>Fungi</taxon>
        <taxon>Dikarya</taxon>
        <taxon>Ascomycota</taxon>
        <taxon>Pezizomycotina</taxon>
        <taxon>Sordariomycetes</taxon>
        <taxon>Hypocreomycetidae</taxon>
        <taxon>Hypocreales</taxon>
        <taxon>Ophiocordycipitaceae</taxon>
        <taxon>Ophiocordyceps</taxon>
    </lineage>
</organism>
<dbReference type="GO" id="GO:0046872">
    <property type="term" value="F:metal ion binding"/>
    <property type="evidence" value="ECO:0007669"/>
    <property type="project" value="UniProtKB-KW"/>
</dbReference>
<keyword evidence="7" id="KW-0862">Zinc</keyword>
<evidence type="ECO:0000256" key="4">
    <source>
        <dbReference type="ARBA" id="ARBA00022679"/>
    </source>
</evidence>
<dbReference type="Proteomes" id="UP000226431">
    <property type="component" value="Unassembled WGS sequence"/>
</dbReference>
<keyword evidence="10" id="KW-1185">Reference proteome</keyword>
<protein>
    <recommendedName>
        <fullName evidence="8">Prenyltransferase alpha-alpha toroid domain-containing protein</fullName>
    </recommendedName>
</protein>
<dbReference type="EMBL" id="NJES01000164">
    <property type="protein sequence ID" value="PHH76437.1"/>
    <property type="molecule type" value="Genomic_DNA"/>
</dbReference>
<comment type="similarity">
    <text evidence="2">Belongs to the protein prenyltransferase subunit beta family.</text>
</comment>
<comment type="cofactor">
    <cofactor evidence="1">
        <name>Zn(2+)</name>
        <dbReference type="ChEBI" id="CHEBI:29105"/>
    </cofactor>
</comment>
<evidence type="ECO:0000256" key="5">
    <source>
        <dbReference type="ARBA" id="ARBA00022723"/>
    </source>
</evidence>
<accession>A0A2C5Z5Z6</accession>
<evidence type="ECO:0000313" key="9">
    <source>
        <dbReference type="EMBL" id="PHH76437.1"/>
    </source>
</evidence>
<evidence type="ECO:0000256" key="2">
    <source>
        <dbReference type="ARBA" id="ARBA00010497"/>
    </source>
</evidence>
<evidence type="ECO:0000313" key="10">
    <source>
        <dbReference type="Proteomes" id="UP000226431"/>
    </source>
</evidence>
<dbReference type="AlphaFoldDB" id="A0A2C5Z5Z6"/>
<dbReference type="SUPFAM" id="SSF48239">
    <property type="entry name" value="Terpenoid cyclases/Protein prenyltransferases"/>
    <property type="match status" value="1"/>
</dbReference>
<keyword evidence="4" id="KW-0808">Transferase</keyword>
<comment type="caution">
    <text evidence="9">The sequence shown here is derived from an EMBL/GenBank/DDBJ whole genome shotgun (WGS) entry which is preliminary data.</text>
</comment>
<evidence type="ECO:0000259" key="8">
    <source>
        <dbReference type="Pfam" id="PF00432"/>
    </source>
</evidence>
<evidence type="ECO:0000256" key="1">
    <source>
        <dbReference type="ARBA" id="ARBA00001947"/>
    </source>
</evidence>
<dbReference type="InterPro" id="IPR001330">
    <property type="entry name" value="Prenyltrans"/>
</dbReference>
<dbReference type="PANTHER" id="PTHR11774:SF4">
    <property type="entry name" value="GERANYLGERANYL TRANSFERASE TYPE-1 SUBUNIT BETA"/>
    <property type="match status" value="1"/>
</dbReference>
<dbReference type="GO" id="GO:0004662">
    <property type="term" value="F:CAAX-protein geranylgeranyltransferase activity"/>
    <property type="evidence" value="ECO:0007669"/>
    <property type="project" value="TreeGrafter"/>
</dbReference>
<gene>
    <name evidence="9" type="ORF">CDD80_1546</name>
</gene>
<dbReference type="InterPro" id="IPR008930">
    <property type="entry name" value="Terpenoid_cyclase/PrenylTrfase"/>
</dbReference>
<dbReference type="Gene3D" id="1.50.10.20">
    <property type="match status" value="2"/>
</dbReference>
<reference evidence="9 10" key="1">
    <citation type="submission" date="2017-06" db="EMBL/GenBank/DDBJ databases">
        <title>Ant-infecting Ophiocordyceps genomes reveal a high diversity of potential behavioral manipulation genes and a possible major role for enterotoxins.</title>
        <authorList>
            <person name="De Bekker C."/>
            <person name="Evans H.C."/>
            <person name="Brachmann A."/>
            <person name="Hughes D.P."/>
        </authorList>
    </citation>
    <scope>NUCLEOTIDE SEQUENCE [LARGE SCALE GENOMIC DNA]</scope>
    <source>
        <strain evidence="9 10">Map16</strain>
    </source>
</reference>
<feature type="domain" description="Prenyltransferase alpha-alpha toroid" evidence="8">
    <location>
        <begin position="8"/>
        <end position="78"/>
    </location>
</feature>
<name>A0A2C5Z5Z6_9HYPO</name>
<dbReference type="OrthoDB" id="24893at2759"/>
<evidence type="ECO:0000256" key="6">
    <source>
        <dbReference type="ARBA" id="ARBA00022737"/>
    </source>
</evidence>
<evidence type="ECO:0000256" key="7">
    <source>
        <dbReference type="ARBA" id="ARBA00022833"/>
    </source>
</evidence>
<proteinExistence type="inferred from homology"/>
<dbReference type="InterPro" id="IPR045089">
    <property type="entry name" value="PGGT1B-like"/>
</dbReference>
<keyword evidence="6" id="KW-0677">Repeat</keyword>
<sequence>MASPPSVLERAKHVSYWQRCQRSFLPTDYTSNDSSRLTLAFFIVSALDLLSVPLTAGDRHAVRKWVLSLQHPGGGFCGTGYAYCGVAALHMLDRPMSSSGTGRGGKSIESGIEDRSALVDFLAQRQFRYLAREEEACQASDGDNLIEARLGSEEECCHVGCNGRWNKKADTCYCWWVAGTLDMLDGRDVVNEGPARRYLLDITQHRIGGFAKSAGGPPDLFHSYLGLAALALLGEPGLREMDVALCCSRDVSRKIERAREGLLKAIVSNDSPNRQTHGIHGTIGQGSETLDGRDEDQVQEVNAETVFSARAVLSLTGVA</sequence>
<keyword evidence="3" id="KW-0637">Prenyltransferase</keyword>
<dbReference type="STRING" id="2004952.A0A2C5Z5Z6"/>
<evidence type="ECO:0000256" key="3">
    <source>
        <dbReference type="ARBA" id="ARBA00022602"/>
    </source>
</evidence>